<feature type="region of interest" description="Disordered" evidence="4">
    <location>
        <begin position="313"/>
        <end position="347"/>
    </location>
</feature>
<gene>
    <name evidence="6" type="ORF">D9613_006428</name>
</gene>
<accession>A0A8H4QTM9</accession>
<dbReference type="GO" id="GO:0005634">
    <property type="term" value="C:nucleus"/>
    <property type="evidence" value="ECO:0007669"/>
    <property type="project" value="UniProtKB-UniRule"/>
</dbReference>
<dbReference type="Pfam" id="PF00505">
    <property type="entry name" value="HMG_box"/>
    <property type="match status" value="1"/>
</dbReference>
<dbReference type="InterPro" id="IPR051356">
    <property type="entry name" value="SOX/SOX-like_TF"/>
</dbReference>
<feature type="compositionally biased region" description="Acidic residues" evidence="4">
    <location>
        <begin position="128"/>
        <end position="142"/>
    </location>
</feature>
<protein>
    <recommendedName>
        <fullName evidence="5">HMG box domain-containing protein</fullName>
    </recommendedName>
</protein>
<dbReference type="PANTHER" id="PTHR45789">
    <property type="entry name" value="FI18025P1"/>
    <property type="match status" value="1"/>
</dbReference>
<evidence type="ECO:0000256" key="1">
    <source>
        <dbReference type="ARBA" id="ARBA00023125"/>
    </source>
</evidence>
<feature type="region of interest" description="Disordered" evidence="4">
    <location>
        <begin position="1"/>
        <end position="23"/>
    </location>
</feature>
<dbReference type="SUPFAM" id="SSF47095">
    <property type="entry name" value="HMG-box"/>
    <property type="match status" value="1"/>
</dbReference>
<dbReference type="GO" id="GO:0000978">
    <property type="term" value="F:RNA polymerase II cis-regulatory region sequence-specific DNA binding"/>
    <property type="evidence" value="ECO:0007669"/>
    <property type="project" value="TreeGrafter"/>
</dbReference>
<dbReference type="PANTHER" id="PTHR45789:SF2">
    <property type="entry name" value="FI18025P1"/>
    <property type="match status" value="1"/>
</dbReference>
<evidence type="ECO:0000256" key="3">
    <source>
        <dbReference type="PROSITE-ProRule" id="PRU00267"/>
    </source>
</evidence>
<feature type="DNA-binding region" description="HMG box" evidence="3">
    <location>
        <begin position="19"/>
        <end position="115"/>
    </location>
</feature>
<dbReference type="AlphaFoldDB" id="A0A8H4QTM9"/>
<dbReference type="EMBL" id="JAACJL010000030">
    <property type="protein sequence ID" value="KAF4617225.1"/>
    <property type="molecule type" value="Genomic_DNA"/>
</dbReference>
<name>A0A8H4QTM9_9AGAR</name>
<dbReference type="PROSITE" id="PS50118">
    <property type="entry name" value="HMG_BOX_2"/>
    <property type="match status" value="1"/>
</dbReference>
<dbReference type="InterPro" id="IPR036910">
    <property type="entry name" value="HMG_box_dom_sf"/>
</dbReference>
<feature type="domain" description="HMG box" evidence="5">
    <location>
        <begin position="19"/>
        <end position="115"/>
    </location>
</feature>
<feature type="region of interest" description="Disordered" evidence="4">
    <location>
        <begin position="119"/>
        <end position="153"/>
    </location>
</feature>
<keyword evidence="7" id="KW-1185">Reference proteome</keyword>
<dbReference type="Proteomes" id="UP000521872">
    <property type="component" value="Unassembled WGS sequence"/>
</dbReference>
<sequence length="435" mass="49099">MPPVRRVKKSKTRKTGEHVPRPPNSFMLFRSWASQNLPEDIEDVIDEIRSKPRPVKVKGKGKEKEIEMKRPNRNSALSIYLGARWREMDDDEREIWETKAREAKDAHERRYPDYKYQPTRKACLKSEDESESEDVDDSEVDVSEGQPVAGPSTLVPMGGSGRGNHYPHHYPVTVPLQPYANQNWVQPPLQQGRPRVGAEPYTLHAYYHNPRYSLPQEWMAWDNASRSHSGAQQTFQTGWNNSTWASGSHATHLPAQQFEGCVTSDAGHASTSGGSEDLFEGSEYGVYDEDGYSVSTASYPSSSAQVNPHVSVPDLVSCHPPPPGTVTVDDTRAEGEDAASESAHDSDSMYAGEDYAEDFQLEGIAEDTQEVRAPESEPVFRWSFNFDEDDTSWRAERDREVFRRWLSGAKVDDQPRSGDVRICNTEWVFPPYEGN</sequence>
<evidence type="ECO:0000256" key="4">
    <source>
        <dbReference type="SAM" id="MobiDB-lite"/>
    </source>
</evidence>
<organism evidence="6 7">
    <name type="scientific">Agrocybe pediades</name>
    <dbReference type="NCBI Taxonomy" id="84607"/>
    <lineage>
        <taxon>Eukaryota</taxon>
        <taxon>Fungi</taxon>
        <taxon>Dikarya</taxon>
        <taxon>Basidiomycota</taxon>
        <taxon>Agaricomycotina</taxon>
        <taxon>Agaricomycetes</taxon>
        <taxon>Agaricomycetidae</taxon>
        <taxon>Agaricales</taxon>
        <taxon>Agaricineae</taxon>
        <taxon>Strophariaceae</taxon>
        <taxon>Agrocybe</taxon>
    </lineage>
</organism>
<dbReference type="Gene3D" id="1.10.30.10">
    <property type="entry name" value="High mobility group box domain"/>
    <property type="match status" value="1"/>
</dbReference>
<dbReference type="CDD" id="cd01389">
    <property type="entry name" value="HMG-box_ROX1-like"/>
    <property type="match status" value="1"/>
</dbReference>
<keyword evidence="1 3" id="KW-0238">DNA-binding</keyword>
<reference evidence="6 7" key="1">
    <citation type="submission" date="2019-12" db="EMBL/GenBank/DDBJ databases">
        <authorList>
            <person name="Floudas D."/>
            <person name="Bentzer J."/>
            <person name="Ahren D."/>
            <person name="Johansson T."/>
            <person name="Persson P."/>
            <person name="Tunlid A."/>
        </authorList>
    </citation>
    <scope>NUCLEOTIDE SEQUENCE [LARGE SCALE GENOMIC DNA]</scope>
    <source>
        <strain evidence="6 7">CBS 102.39</strain>
    </source>
</reference>
<proteinExistence type="predicted"/>
<dbReference type="InterPro" id="IPR009071">
    <property type="entry name" value="HMG_box_dom"/>
</dbReference>
<evidence type="ECO:0000259" key="5">
    <source>
        <dbReference type="PROSITE" id="PS50118"/>
    </source>
</evidence>
<dbReference type="GO" id="GO:0000981">
    <property type="term" value="F:DNA-binding transcription factor activity, RNA polymerase II-specific"/>
    <property type="evidence" value="ECO:0007669"/>
    <property type="project" value="TreeGrafter"/>
</dbReference>
<evidence type="ECO:0000313" key="7">
    <source>
        <dbReference type="Proteomes" id="UP000521872"/>
    </source>
</evidence>
<keyword evidence="2 3" id="KW-0539">Nucleus</keyword>
<feature type="compositionally biased region" description="Basic residues" evidence="4">
    <location>
        <begin position="1"/>
        <end position="13"/>
    </location>
</feature>
<evidence type="ECO:0000313" key="6">
    <source>
        <dbReference type="EMBL" id="KAF4617225.1"/>
    </source>
</evidence>
<comment type="caution">
    <text evidence="6">The sequence shown here is derived from an EMBL/GenBank/DDBJ whole genome shotgun (WGS) entry which is preliminary data.</text>
</comment>
<dbReference type="SMART" id="SM00398">
    <property type="entry name" value="HMG"/>
    <property type="match status" value="1"/>
</dbReference>
<evidence type="ECO:0000256" key="2">
    <source>
        <dbReference type="ARBA" id="ARBA00023242"/>
    </source>
</evidence>